<evidence type="ECO:0008006" key="3">
    <source>
        <dbReference type="Google" id="ProtNLM"/>
    </source>
</evidence>
<sequence>MTMAEEIFFFDKSTLVIKAPKGSPLIMRMVLVVMVMVSGVYICCSSGATRLSIEVINKPKMRFISDQKIHPQQQQQQHCSHSHQLNQSESHFQHYPKPRTFSRLFAIVSMQRSGSGWFETMLNSHMNVSSNGEIFSVKERRSNASAILTTLDQVYNLDWFTSASKNECSAAAGLKWMLNQGLMEHHEEILKYFRQKGVSIIFLFRRNLLRRMVSVLANSYDRAAPLLNGTHKSHVHSTSEAQILASYKPRINAMELKPKLKQEEEAIARALEFFNGTRHLVLFYEDIITNTTKLHDVQEFLRLPFRNLTSCQVKIHSRPLERQVENWDEIANTLNQTAYERFLRADY</sequence>
<dbReference type="InterPro" id="IPR052796">
    <property type="entry name" value="Nod_factor_sulfotransferase"/>
</dbReference>
<organism evidence="1 2">
    <name type="scientific">Carnegiea gigantea</name>
    <dbReference type="NCBI Taxonomy" id="171969"/>
    <lineage>
        <taxon>Eukaryota</taxon>
        <taxon>Viridiplantae</taxon>
        <taxon>Streptophyta</taxon>
        <taxon>Embryophyta</taxon>
        <taxon>Tracheophyta</taxon>
        <taxon>Spermatophyta</taxon>
        <taxon>Magnoliopsida</taxon>
        <taxon>eudicotyledons</taxon>
        <taxon>Gunneridae</taxon>
        <taxon>Pentapetalae</taxon>
        <taxon>Caryophyllales</taxon>
        <taxon>Cactineae</taxon>
        <taxon>Cactaceae</taxon>
        <taxon>Cactoideae</taxon>
        <taxon>Echinocereeae</taxon>
        <taxon>Carnegiea</taxon>
    </lineage>
</organism>
<protein>
    <recommendedName>
        <fullName evidence="3">Sulfotransferase</fullName>
    </recommendedName>
</protein>
<accession>A0A9Q1K9W0</accession>
<dbReference type="PANTHER" id="PTHR32175:SF21">
    <property type="entry name" value="SULFOTRANSFERASE"/>
    <property type="match status" value="1"/>
</dbReference>
<dbReference type="EMBL" id="JAKOGI010000234">
    <property type="protein sequence ID" value="KAJ8438996.1"/>
    <property type="molecule type" value="Genomic_DNA"/>
</dbReference>
<evidence type="ECO:0000313" key="1">
    <source>
        <dbReference type="EMBL" id="KAJ8438996.1"/>
    </source>
</evidence>
<dbReference type="SUPFAM" id="SSF52540">
    <property type="entry name" value="P-loop containing nucleoside triphosphate hydrolases"/>
    <property type="match status" value="1"/>
</dbReference>
<dbReference type="Proteomes" id="UP001153076">
    <property type="component" value="Unassembled WGS sequence"/>
</dbReference>
<keyword evidence="2" id="KW-1185">Reference proteome</keyword>
<dbReference type="Gene3D" id="3.40.50.300">
    <property type="entry name" value="P-loop containing nucleotide triphosphate hydrolases"/>
    <property type="match status" value="1"/>
</dbReference>
<dbReference type="AlphaFoldDB" id="A0A9Q1K9W0"/>
<gene>
    <name evidence="1" type="ORF">Cgig2_012992</name>
</gene>
<dbReference type="PANTHER" id="PTHR32175">
    <property type="entry name" value="PROTEIN, PUTATIVE, EXPRESSED-RELATED"/>
    <property type="match status" value="1"/>
</dbReference>
<reference evidence="1" key="1">
    <citation type="submission" date="2022-04" db="EMBL/GenBank/DDBJ databases">
        <title>Carnegiea gigantea Genome sequencing and assembly v2.</title>
        <authorList>
            <person name="Copetti D."/>
            <person name="Sanderson M.J."/>
            <person name="Burquez A."/>
            <person name="Wojciechowski M.F."/>
        </authorList>
    </citation>
    <scope>NUCLEOTIDE SEQUENCE</scope>
    <source>
        <strain evidence="1">SGP5-SGP5p</strain>
        <tissue evidence="1">Aerial part</tissue>
    </source>
</reference>
<dbReference type="InterPro" id="IPR027417">
    <property type="entry name" value="P-loop_NTPase"/>
</dbReference>
<comment type="caution">
    <text evidence="1">The sequence shown here is derived from an EMBL/GenBank/DDBJ whole genome shotgun (WGS) entry which is preliminary data.</text>
</comment>
<proteinExistence type="predicted"/>
<dbReference type="OrthoDB" id="2015035at2759"/>
<evidence type="ECO:0000313" key="2">
    <source>
        <dbReference type="Proteomes" id="UP001153076"/>
    </source>
</evidence>
<name>A0A9Q1K9W0_9CARY</name>